<keyword evidence="3" id="KW-0808">Transferase</keyword>
<dbReference type="InterPro" id="IPR000836">
    <property type="entry name" value="PRTase_dom"/>
</dbReference>
<proteinExistence type="predicted"/>
<dbReference type="AlphaFoldDB" id="A0A848BRW6"/>
<protein>
    <submittedName>
        <fullName evidence="3">Adenine phosphoribosyltransferase</fullName>
        <ecNumber evidence="3">2.4.2.7</ecNumber>
    </submittedName>
    <submittedName>
        <fullName evidence="2">Phosphoribosyltransferase family protein</fullName>
    </submittedName>
</protein>
<dbReference type="InterPro" id="IPR029057">
    <property type="entry name" value="PRTase-like"/>
</dbReference>
<evidence type="ECO:0000313" key="5">
    <source>
        <dbReference type="Proteomes" id="UP001605989"/>
    </source>
</evidence>
<comment type="caution">
    <text evidence="3">The sequence shown here is derived from an EMBL/GenBank/DDBJ whole genome shotgun (WGS) entry which is preliminary data.</text>
</comment>
<dbReference type="GO" id="GO:0003999">
    <property type="term" value="F:adenine phosphoribosyltransferase activity"/>
    <property type="evidence" value="ECO:0007669"/>
    <property type="project" value="UniProtKB-EC"/>
</dbReference>
<dbReference type="EMBL" id="JABAFG010000003">
    <property type="protein sequence ID" value="NME27558.1"/>
    <property type="molecule type" value="Genomic_DNA"/>
</dbReference>
<keyword evidence="5" id="KW-1185">Reference proteome</keyword>
<dbReference type="PANTHER" id="PTHR43218:SF1">
    <property type="entry name" value="PHOSPHORIBOSYLTRANSFERASE"/>
    <property type="match status" value="1"/>
</dbReference>
<dbReference type="Proteomes" id="UP001605989">
    <property type="component" value="Unassembled WGS sequence"/>
</dbReference>
<dbReference type="OrthoDB" id="4213751at2"/>
<keyword evidence="3" id="KW-0328">Glycosyltransferase</keyword>
<organism evidence="3 4">
    <name type="scientific">Megasphaera hexanoica</name>
    <dbReference type="NCBI Taxonomy" id="1675036"/>
    <lineage>
        <taxon>Bacteria</taxon>
        <taxon>Bacillati</taxon>
        <taxon>Bacillota</taxon>
        <taxon>Negativicutes</taxon>
        <taxon>Veillonellales</taxon>
        <taxon>Veillonellaceae</taxon>
        <taxon>Megasphaera</taxon>
    </lineage>
</organism>
<reference evidence="3 4" key="1">
    <citation type="submission" date="2020-04" db="EMBL/GenBank/DDBJ databases">
        <authorList>
            <person name="Hitch T.C.A."/>
            <person name="Wylensek D."/>
            <person name="Clavel T."/>
        </authorList>
    </citation>
    <scope>NUCLEOTIDE SEQUENCE [LARGE SCALE GENOMIC DNA]</scope>
    <source>
        <strain evidence="3 4">Oil-RF-744-FAT-WT-6-1</strain>
    </source>
</reference>
<dbReference type="KEGG" id="mhw:ACT01_07410"/>
<dbReference type="Gene3D" id="3.40.50.2020">
    <property type="match status" value="1"/>
</dbReference>
<dbReference type="PANTHER" id="PTHR43218">
    <property type="entry name" value="PHOSPHORIBOSYLTRANSFERASE-RELATED"/>
    <property type="match status" value="1"/>
</dbReference>
<evidence type="ECO:0000259" key="1">
    <source>
        <dbReference type="Pfam" id="PF00156"/>
    </source>
</evidence>
<dbReference type="RefSeq" id="WP_059075965.1">
    <property type="nucleotide sequence ID" value="NZ_CP011940.1"/>
</dbReference>
<evidence type="ECO:0000313" key="3">
    <source>
        <dbReference type="EMBL" id="NME27558.1"/>
    </source>
</evidence>
<reference evidence="2 5" key="2">
    <citation type="submission" date="2024-10" db="EMBL/GenBank/DDBJ databases">
        <authorList>
            <person name="Sang B.-I."/>
            <person name="Prabhaharan D."/>
        </authorList>
    </citation>
    <scope>NUCLEOTIDE SEQUENCE [LARGE SCALE GENOMIC DNA]</scope>
    <source>
        <strain evidence="2 5">MH</strain>
    </source>
</reference>
<dbReference type="Proteomes" id="UP000591071">
    <property type="component" value="Unassembled WGS sequence"/>
</dbReference>
<dbReference type="SUPFAM" id="SSF53271">
    <property type="entry name" value="PRTase-like"/>
    <property type="match status" value="1"/>
</dbReference>
<accession>A0A848BRW6</accession>
<feature type="domain" description="Phosphoribosyltransferase" evidence="1">
    <location>
        <begin position="39"/>
        <end position="170"/>
    </location>
</feature>
<name>A0A848BRW6_9FIRM</name>
<dbReference type="NCBIfam" id="NF005592">
    <property type="entry name" value="PRK07322.1"/>
    <property type="match status" value="1"/>
</dbReference>
<dbReference type="EMBL" id="JBIEKR010000003">
    <property type="protein sequence ID" value="MFG6272354.1"/>
    <property type="molecule type" value="Genomic_DNA"/>
</dbReference>
<dbReference type="CDD" id="cd06223">
    <property type="entry name" value="PRTases_typeI"/>
    <property type="match status" value="1"/>
</dbReference>
<evidence type="ECO:0000313" key="2">
    <source>
        <dbReference type="EMBL" id="MFG6272354.1"/>
    </source>
</evidence>
<evidence type="ECO:0000313" key="4">
    <source>
        <dbReference type="Proteomes" id="UP000591071"/>
    </source>
</evidence>
<sequence>MAKNYYELHVAGCTRQLPIIKLNDDLAIAGFVILGDVDIVSATARELVKKMPADTDVIMTAETKGIPLAHEMARLSGMKQYVVARKSVKAYMDDPIWVEDESITTAGKQRLYLSAADVALMRGKKVLLVDDVISTGGSMKALKALAEKAGAHIAGQAAILAEGDAAKREDIIYLAPLPLLKPEDAE</sequence>
<dbReference type="Pfam" id="PF00156">
    <property type="entry name" value="Pribosyltran"/>
    <property type="match status" value="1"/>
</dbReference>
<gene>
    <name evidence="2" type="ORF">ACGTZG_04050</name>
    <name evidence="3" type="ORF">HF872_02785</name>
</gene>
<dbReference type="EC" id="2.4.2.7" evidence="3"/>